<dbReference type="Proteomes" id="UP000242254">
    <property type="component" value="Unassembled WGS sequence"/>
</dbReference>
<dbReference type="GeneID" id="35444878"/>
<dbReference type="AlphaFoldDB" id="A0A2G4SU21"/>
<accession>A0A2G4SU21</accession>
<gene>
    <name evidence="1" type="ORF">RHIMIDRAFT_292374</name>
</gene>
<sequence length="156" mass="17613">MLLDKSTDTTVQRSAVVKAKEDETFSGDLFQAKRRRSCAGSMTIYTRANASRYSSCTCRIIAARLDVHVEGLLKCTSTDDEEHPTLEYLLVADVIKKYNLIKNSERESAGLTSFETIEKLFRKLHEELYPPPAIYQLEHYKLCPAANGQDIASTYP</sequence>
<name>A0A2G4SU21_RHIZD</name>
<evidence type="ECO:0000313" key="2">
    <source>
        <dbReference type="Proteomes" id="UP000242254"/>
    </source>
</evidence>
<proteinExistence type="predicted"/>
<organism evidence="1 2">
    <name type="scientific">Rhizopus microsporus ATCC 52813</name>
    <dbReference type="NCBI Taxonomy" id="1340429"/>
    <lineage>
        <taxon>Eukaryota</taxon>
        <taxon>Fungi</taxon>
        <taxon>Fungi incertae sedis</taxon>
        <taxon>Mucoromycota</taxon>
        <taxon>Mucoromycotina</taxon>
        <taxon>Mucoromycetes</taxon>
        <taxon>Mucorales</taxon>
        <taxon>Mucorineae</taxon>
        <taxon>Rhizopodaceae</taxon>
        <taxon>Rhizopus</taxon>
    </lineage>
</organism>
<evidence type="ECO:0000313" key="1">
    <source>
        <dbReference type="EMBL" id="PHZ12273.1"/>
    </source>
</evidence>
<reference evidence="1 2" key="1">
    <citation type="journal article" date="2016" name="Proc. Natl. Acad. Sci. U.S.A.">
        <title>Lipid metabolic changes in an early divergent fungus govern the establishment of a mutualistic symbiosis with endobacteria.</title>
        <authorList>
            <person name="Lastovetsky O.A."/>
            <person name="Gaspar M.L."/>
            <person name="Mondo S.J."/>
            <person name="LaButti K.M."/>
            <person name="Sandor L."/>
            <person name="Grigoriev I.V."/>
            <person name="Henry S.A."/>
            <person name="Pawlowska T.E."/>
        </authorList>
    </citation>
    <scope>NUCLEOTIDE SEQUENCE [LARGE SCALE GENOMIC DNA]</scope>
    <source>
        <strain evidence="1 2">ATCC 52813</strain>
    </source>
</reference>
<dbReference type="EMBL" id="KZ303850">
    <property type="protein sequence ID" value="PHZ12273.1"/>
    <property type="molecule type" value="Genomic_DNA"/>
</dbReference>
<keyword evidence="2" id="KW-1185">Reference proteome</keyword>
<protein>
    <submittedName>
        <fullName evidence="1">Uncharacterized protein</fullName>
    </submittedName>
</protein>
<dbReference type="RefSeq" id="XP_023465981.1">
    <property type="nucleotide sequence ID" value="XM_023613889.1"/>
</dbReference>